<dbReference type="InterPro" id="IPR036770">
    <property type="entry name" value="Ankyrin_rpt-contain_sf"/>
</dbReference>
<dbReference type="PANTHER" id="PTHR24166">
    <property type="entry name" value="ROLLING PEBBLES, ISOFORM B"/>
    <property type="match status" value="1"/>
</dbReference>
<dbReference type="Gene3D" id="1.25.40.20">
    <property type="entry name" value="Ankyrin repeat-containing domain"/>
    <property type="match status" value="4"/>
</dbReference>
<dbReference type="Pfam" id="PF13857">
    <property type="entry name" value="Ank_5"/>
    <property type="match status" value="1"/>
</dbReference>
<dbReference type="InterPro" id="IPR050889">
    <property type="entry name" value="Dendritic_Spine_Reg/Scaffold"/>
</dbReference>
<evidence type="ECO:0000313" key="6">
    <source>
        <dbReference type="Proteomes" id="UP000837857"/>
    </source>
</evidence>
<organism evidence="5 6">
    <name type="scientific">Iphiclides podalirius</name>
    <name type="common">scarce swallowtail</name>
    <dbReference type="NCBI Taxonomy" id="110791"/>
    <lineage>
        <taxon>Eukaryota</taxon>
        <taxon>Metazoa</taxon>
        <taxon>Ecdysozoa</taxon>
        <taxon>Arthropoda</taxon>
        <taxon>Hexapoda</taxon>
        <taxon>Insecta</taxon>
        <taxon>Pterygota</taxon>
        <taxon>Neoptera</taxon>
        <taxon>Endopterygota</taxon>
        <taxon>Lepidoptera</taxon>
        <taxon>Glossata</taxon>
        <taxon>Ditrysia</taxon>
        <taxon>Papilionoidea</taxon>
        <taxon>Papilionidae</taxon>
        <taxon>Papilioninae</taxon>
        <taxon>Iphiclides</taxon>
    </lineage>
</organism>
<feature type="repeat" description="ANK" evidence="3">
    <location>
        <begin position="42"/>
        <end position="74"/>
    </location>
</feature>
<keyword evidence="1" id="KW-0677">Repeat</keyword>
<feature type="repeat" description="ANK" evidence="3">
    <location>
        <begin position="174"/>
        <end position="206"/>
    </location>
</feature>
<protein>
    <submittedName>
        <fullName evidence="5">Uncharacterized protein</fullName>
    </submittedName>
</protein>
<evidence type="ECO:0000256" key="2">
    <source>
        <dbReference type="ARBA" id="ARBA00023043"/>
    </source>
</evidence>
<feature type="region of interest" description="Disordered" evidence="4">
    <location>
        <begin position="317"/>
        <end position="346"/>
    </location>
</feature>
<feature type="region of interest" description="Disordered" evidence="4">
    <location>
        <begin position="272"/>
        <end position="292"/>
    </location>
</feature>
<feature type="repeat" description="ANK" evidence="3">
    <location>
        <begin position="108"/>
        <end position="140"/>
    </location>
</feature>
<keyword evidence="6" id="KW-1185">Reference proteome</keyword>
<dbReference type="EMBL" id="OW152831">
    <property type="protein sequence ID" value="CAH2049103.1"/>
    <property type="molecule type" value="Genomic_DNA"/>
</dbReference>
<dbReference type="InterPro" id="IPR002110">
    <property type="entry name" value="Ankyrin_rpt"/>
</dbReference>
<dbReference type="SMART" id="SM00248">
    <property type="entry name" value="ANK"/>
    <property type="match status" value="8"/>
</dbReference>
<dbReference type="PRINTS" id="PR01415">
    <property type="entry name" value="ANKYRIN"/>
</dbReference>
<reference evidence="5" key="1">
    <citation type="submission" date="2022-03" db="EMBL/GenBank/DDBJ databases">
        <authorList>
            <person name="Martin H S."/>
        </authorList>
    </citation>
    <scope>NUCLEOTIDE SEQUENCE</scope>
</reference>
<evidence type="ECO:0000313" key="5">
    <source>
        <dbReference type="EMBL" id="CAH2049103.1"/>
    </source>
</evidence>
<dbReference type="SUPFAM" id="SSF48403">
    <property type="entry name" value="Ankyrin repeat"/>
    <property type="match status" value="1"/>
</dbReference>
<dbReference type="Pfam" id="PF13606">
    <property type="entry name" value="Ank_3"/>
    <property type="match status" value="1"/>
</dbReference>
<feature type="non-terminal residue" evidence="5">
    <location>
        <position position="428"/>
    </location>
</feature>
<sequence length="428" mass="45242">MEGRYRVQQNDLLLHEAVIKNEPAAVKEALLRPTDVNCRNNYGRAPIHWAASRGNVEIIKLLIEAKCDIEAVDKKQNDLLQCACAKGSVDVAAYAISLGAKVQGCDAAGDAPLALAARSGHTSVVELLLENGAEIDAINKTGRTALHVACEGGHSDTAVLLVSKGAAREASDNSGRTPLHIAAVHRHTELVRTLLETSCHVDATDNNGVTALQMACAQGCRGIVEHLLAFGADVHLQNNVGSSALHAACAADAADIVELLLVHGADPAVTDKWSQSPMSVAGGAAETPPEGFRRAARGSFSAILDLLTATANVDIHQQHNSDGSTSPRAEEKSGGRSPAPNEDVASDERLRSLQGAVLQGGTSPPAGRSAREAVRMRQLHVAPKLLQRAMRQAPGTAHLIPMYAELQTVYRKRNVTIICLCNLHPKPC</sequence>
<feature type="repeat" description="ANK" evidence="3">
    <location>
        <begin position="240"/>
        <end position="272"/>
    </location>
</feature>
<dbReference type="PROSITE" id="PS50088">
    <property type="entry name" value="ANK_REPEAT"/>
    <property type="match status" value="6"/>
</dbReference>
<proteinExistence type="predicted"/>
<dbReference type="PANTHER" id="PTHR24166:SF48">
    <property type="entry name" value="PROTEIN VAPYRIN"/>
    <property type="match status" value="1"/>
</dbReference>
<evidence type="ECO:0000256" key="4">
    <source>
        <dbReference type="SAM" id="MobiDB-lite"/>
    </source>
</evidence>
<name>A0ABN8I5H6_9NEOP</name>
<dbReference type="PROSITE" id="PS50297">
    <property type="entry name" value="ANK_REP_REGION"/>
    <property type="match status" value="6"/>
</dbReference>
<accession>A0ABN8I5H6</accession>
<gene>
    <name evidence="5" type="ORF">IPOD504_LOCUS6602</name>
</gene>
<keyword evidence="2 3" id="KW-0040">ANK repeat</keyword>
<evidence type="ECO:0000256" key="1">
    <source>
        <dbReference type="ARBA" id="ARBA00022737"/>
    </source>
</evidence>
<feature type="compositionally biased region" description="Polar residues" evidence="4">
    <location>
        <begin position="318"/>
        <end position="327"/>
    </location>
</feature>
<dbReference type="Pfam" id="PF12796">
    <property type="entry name" value="Ank_2"/>
    <property type="match status" value="2"/>
</dbReference>
<feature type="repeat" description="ANK" evidence="3">
    <location>
        <begin position="141"/>
        <end position="173"/>
    </location>
</feature>
<feature type="repeat" description="ANK" evidence="3">
    <location>
        <begin position="207"/>
        <end position="239"/>
    </location>
</feature>
<dbReference type="Proteomes" id="UP000837857">
    <property type="component" value="Chromosome 19"/>
</dbReference>
<evidence type="ECO:0000256" key="3">
    <source>
        <dbReference type="PROSITE-ProRule" id="PRU00023"/>
    </source>
</evidence>